<reference evidence="1" key="1">
    <citation type="submission" date="2023-11" db="EMBL/GenBank/DDBJ databases">
        <authorList>
            <person name="Poullet M."/>
        </authorList>
    </citation>
    <scope>NUCLEOTIDE SEQUENCE</scope>
    <source>
        <strain evidence="1">E1834</strain>
    </source>
</reference>
<evidence type="ECO:0000313" key="2">
    <source>
        <dbReference type="Proteomes" id="UP001497535"/>
    </source>
</evidence>
<protein>
    <submittedName>
        <fullName evidence="1">Uncharacterized protein</fullName>
    </submittedName>
</protein>
<gene>
    <name evidence="1" type="ORF">MENTE1834_LOCUS29037</name>
</gene>
<proteinExistence type="predicted"/>
<evidence type="ECO:0000313" key="1">
    <source>
        <dbReference type="EMBL" id="CAK5081799.1"/>
    </source>
</evidence>
<keyword evidence="2" id="KW-1185">Reference proteome</keyword>
<accession>A0ACB0ZRQ0</accession>
<name>A0ACB0ZRQ0_MELEN</name>
<dbReference type="EMBL" id="CAVMJV010000045">
    <property type="protein sequence ID" value="CAK5081799.1"/>
    <property type="molecule type" value="Genomic_DNA"/>
</dbReference>
<sequence length="228" mass="25333">MQEVAWINTAVRLSPTAAALQLALLHHHHNQQQQHHQIPSPLAISIPGITETQPATNTRPTIKQECEEQINREELFSTLLQQQQQLNQEQISAASCSPSWINTNLSVNTSQQQQQAVNVLANLIGHIQQQKQNLLDQQQPLYIESQQQHLNTSSSSTSSSISAPTSRLAAIQEEQINLQLQQQSIVDNIGGDFERNQSTESTASTSGVKLSITTNVEPIPRKQDIQVF</sequence>
<comment type="caution">
    <text evidence="1">The sequence shown here is derived from an EMBL/GenBank/DDBJ whole genome shotgun (WGS) entry which is preliminary data.</text>
</comment>
<organism evidence="1 2">
    <name type="scientific">Meloidogyne enterolobii</name>
    <name type="common">Root-knot nematode worm</name>
    <name type="synonym">Meloidogyne mayaguensis</name>
    <dbReference type="NCBI Taxonomy" id="390850"/>
    <lineage>
        <taxon>Eukaryota</taxon>
        <taxon>Metazoa</taxon>
        <taxon>Ecdysozoa</taxon>
        <taxon>Nematoda</taxon>
        <taxon>Chromadorea</taxon>
        <taxon>Rhabditida</taxon>
        <taxon>Tylenchina</taxon>
        <taxon>Tylenchomorpha</taxon>
        <taxon>Tylenchoidea</taxon>
        <taxon>Meloidogynidae</taxon>
        <taxon>Meloidogyninae</taxon>
        <taxon>Meloidogyne</taxon>
    </lineage>
</organism>
<dbReference type="Proteomes" id="UP001497535">
    <property type="component" value="Unassembled WGS sequence"/>
</dbReference>